<comment type="caution">
    <text evidence="1">The sequence shown here is derived from an EMBL/GenBank/DDBJ whole genome shotgun (WGS) entry which is preliminary data.</text>
</comment>
<keyword evidence="2" id="KW-1185">Reference proteome</keyword>
<feature type="non-terminal residue" evidence="1">
    <location>
        <position position="148"/>
    </location>
</feature>
<protein>
    <submittedName>
        <fullName evidence="1">3237_t:CDS:1</fullName>
    </submittedName>
</protein>
<reference evidence="1" key="1">
    <citation type="submission" date="2021-06" db="EMBL/GenBank/DDBJ databases">
        <authorList>
            <person name="Kallberg Y."/>
            <person name="Tangrot J."/>
            <person name="Rosling A."/>
        </authorList>
    </citation>
    <scope>NUCLEOTIDE SEQUENCE</scope>
    <source>
        <strain evidence="1">IA702</strain>
    </source>
</reference>
<evidence type="ECO:0000313" key="2">
    <source>
        <dbReference type="Proteomes" id="UP000789572"/>
    </source>
</evidence>
<organism evidence="1 2">
    <name type="scientific">Paraglomus occultum</name>
    <dbReference type="NCBI Taxonomy" id="144539"/>
    <lineage>
        <taxon>Eukaryota</taxon>
        <taxon>Fungi</taxon>
        <taxon>Fungi incertae sedis</taxon>
        <taxon>Mucoromycota</taxon>
        <taxon>Glomeromycotina</taxon>
        <taxon>Glomeromycetes</taxon>
        <taxon>Paraglomerales</taxon>
        <taxon>Paraglomeraceae</taxon>
        <taxon>Paraglomus</taxon>
    </lineage>
</organism>
<evidence type="ECO:0000313" key="1">
    <source>
        <dbReference type="EMBL" id="CAG8658822.1"/>
    </source>
</evidence>
<name>A0A9N9E3R0_9GLOM</name>
<proteinExistence type="predicted"/>
<dbReference type="OrthoDB" id="18145at2759"/>
<dbReference type="AlphaFoldDB" id="A0A9N9E3R0"/>
<dbReference type="EMBL" id="CAJVPJ010005140">
    <property type="protein sequence ID" value="CAG8658822.1"/>
    <property type="molecule type" value="Genomic_DNA"/>
</dbReference>
<sequence length="148" mass="16850">MISEDNSSCHPKAAMSTSLNVMDPMQITTSATSRRNLSTLEDFISVISQTMSSAAPAVQYPYGMDRGIPNDAKIQYAMYYVDQGLQRFPDSYDLKYFAHKIAVRQGNMSKATEFFMSLRRLYKDHEPFKEYLAQIAHSVINTHADENF</sequence>
<accession>A0A9N9E3R0</accession>
<dbReference type="Proteomes" id="UP000789572">
    <property type="component" value="Unassembled WGS sequence"/>
</dbReference>
<gene>
    <name evidence="1" type="ORF">POCULU_LOCUS10348</name>
</gene>